<feature type="binding site" evidence="12">
    <location>
        <position position="132"/>
    </location>
    <ligand>
        <name>(S)-2,3,4,5-tetrahydrodipicolinate</name>
        <dbReference type="ChEBI" id="CHEBI:16845"/>
    </ligand>
</feature>
<evidence type="ECO:0000256" key="7">
    <source>
        <dbReference type="ARBA" id="ARBA00023154"/>
    </source>
</evidence>
<dbReference type="PANTHER" id="PTHR20836">
    <property type="entry name" value="DIHYDRODIPICOLINATE REDUCTASE"/>
    <property type="match status" value="1"/>
</dbReference>
<sequence>MKIALLGYGKMGKTIEQIAVARGHEIVLKIDNAETSYDITIADVAIEFSTPNSAFANISNSLTHKVPVVAGTTGWLSQYNEAVALCKAQQTAFLYASNFSIGVNVFFALNKTLAKLMLGLKEYEVAIEEIHHTQKLDAPSGTAITLAEGIIAETDKTGWHLDTAGKNEIPIVAKRIDNTPGTHIITYSSEVDTIEIKHTAHNRNGFALGAVMAAEWIVGKQGVFTMSDVLGINN</sequence>
<evidence type="ECO:0000256" key="9">
    <source>
        <dbReference type="ARBA" id="ARBA00038983"/>
    </source>
</evidence>
<dbReference type="EMBL" id="CP022383">
    <property type="protein sequence ID" value="ATA78646.1"/>
    <property type="molecule type" value="Genomic_DNA"/>
</dbReference>
<feature type="binding site" evidence="12">
    <location>
        <begin position="71"/>
        <end position="73"/>
    </location>
    <ligand>
        <name>NAD(+)</name>
        <dbReference type="ChEBI" id="CHEBI:57540"/>
    </ligand>
</feature>
<comment type="subunit">
    <text evidence="12">Homotetramer.</text>
</comment>
<dbReference type="GO" id="GO:0005829">
    <property type="term" value="C:cytosol"/>
    <property type="evidence" value="ECO:0007669"/>
    <property type="project" value="TreeGrafter"/>
</dbReference>
<comment type="catalytic activity">
    <reaction evidence="11 12">
        <text>(S)-2,3,4,5-tetrahydrodipicolinate + NAD(+) + H2O = (2S,4S)-4-hydroxy-2,3,4,5-tetrahydrodipicolinate + NADH + H(+)</text>
        <dbReference type="Rhea" id="RHEA:35323"/>
        <dbReference type="ChEBI" id="CHEBI:15377"/>
        <dbReference type="ChEBI" id="CHEBI:15378"/>
        <dbReference type="ChEBI" id="CHEBI:16845"/>
        <dbReference type="ChEBI" id="CHEBI:57540"/>
        <dbReference type="ChEBI" id="CHEBI:57945"/>
        <dbReference type="ChEBI" id="CHEBI:67139"/>
        <dbReference type="EC" id="1.17.1.8"/>
    </reaction>
</comment>
<dbReference type="GO" id="GO:0009089">
    <property type="term" value="P:lysine biosynthetic process via diaminopimelate"/>
    <property type="evidence" value="ECO:0007669"/>
    <property type="project" value="UniProtKB-UniRule"/>
</dbReference>
<dbReference type="EC" id="1.17.1.8" evidence="9 12"/>
<evidence type="ECO:0000256" key="4">
    <source>
        <dbReference type="ARBA" id="ARBA00022915"/>
    </source>
</evidence>
<keyword evidence="3 12" id="KW-0521">NADP</keyword>
<protein>
    <recommendedName>
        <fullName evidence="9 12">4-hydroxy-tetrahydrodipicolinate reductase</fullName>
        <shortName evidence="12">HTPA reductase</shortName>
        <ecNumber evidence="9 12">1.17.1.8</ecNumber>
    </recommendedName>
</protein>
<evidence type="ECO:0000256" key="12">
    <source>
        <dbReference type="HAMAP-Rule" id="MF_00102"/>
    </source>
</evidence>
<dbReference type="InterPro" id="IPR023940">
    <property type="entry name" value="DHDPR_bac"/>
</dbReference>
<dbReference type="PANTHER" id="PTHR20836:SF0">
    <property type="entry name" value="4-HYDROXY-TETRAHYDRODIPICOLINATE REDUCTASE 1, CHLOROPLASTIC-RELATED"/>
    <property type="match status" value="1"/>
</dbReference>
<evidence type="ECO:0000313" key="16">
    <source>
        <dbReference type="Proteomes" id="UP000217334"/>
    </source>
</evidence>
<dbReference type="UniPathway" id="UPA00034">
    <property type="reaction ID" value="UER00018"/>
</dbReference>
<dbReference type="GO" id="GO:0019877">
    <property type="term" value="P:diaminopimelate biosynthetic process"/>
    <property type="evidence" value="ECO:0007669"/>
    <property type="project" value="UniProtKB-UniRule"/>
</dbReference>
<keyword evidence="6 12" id="KW-0520">NAD</keyword>
<dbReference type="InterPro" id="IPR000846">
    <property type="entry name" value="DapB_N"/>
</dbReference>
<dbReference type="SUPFAM" id="SSF55347">
    <property type="entry name" value="Glyceraldehyde-3-phosphate dehydrogenase-like, C-terminal domain"/>
    <property type="match status" value="1"/>
</dbReference>
<comment type="similarity">
    <text evidence="1 12">Belongs to the DapB family.</text>
</comment>
<dbReference type="GO" id="GO:0051287">
    <property type="term" value="F:NAD binding"/>
    <property type="evidence" value="ECO:0007669"/>
    <property type="project" value="UniProtKB-UniRule"/>
</dbReference>
<dbReference type="Pfam" id="PF05173">
    <property type="entry name" value="DapB_C"/>
    <property type="match status" value="1"/>
</dbReference>
<dbReference type="GO" id="GO:0016726">
    <property type="term" value="F:oxidoreductase activity, acting on CH or CH2 groups, NAD or NADP as acceptor"/>
    <property type="evidence" value="ECO:0007669"/>
    <property type="project" value="UniProtKB-UniRule"/>
</dbReference>
<comment type="pathway">
    <text evidence="8 12">Amino-acid biosynthesis; L-lysine biosynthesis via DAP pathway; (S)-tetrahydrodipicolinate from L-aspartate: step 4/4.</text>
</comment>
<evidence type="ECO:0000256" key="1">
    <source>
        <dbReference type="ARBA" id="ARBA00006642"/>
    </source>
</evidence>
<feature type="domain" description="Dihydrodipicolinate reductase N-terminal" evidence="13">
    <location>
        <begin position="1"/>
        <end position="99"/>
    </location>
</feature>
<comment type="catalytic activity">
    <reaction evidence="10 12">
        <text>(S)-2,3,4,5-tetrahydrodipicolinate + NADP(+) + H2O = (2S,4S)-4-hydroxy-2,3,4,5-tetrahydrodipicolinate + NADPH + H(+)</text>
        <dbReference type="Rhea" id="RHEA:35331"/>
        <dbReference type="ChEBI" id="CHEBI:15377"/>
        <dbReference type="ChEBI" id="CHEBI:15378"/>
        <dbReference type="ChEBI" id="CHEBI:16845"/>
        <dbReference type="ChEBI" id="CHEBI:57783"/>
        <dbReference type="ChEBI" id="CHEBI:58349"/>
        <dbReference type="ChEBI" id="CHEBI:67139"/>
        <dbReference type="EC" id="1.17.1.8"/>
    </reaction>
</comment>
<dbReference type="HAMAP" id="MF_00102">
    <property type="entry name" value="DapB"/>
    <property type="match status" value="1"/>
</dbReference>
<reference evidence="16" key="1">
    <citation type="submission" date="2017-06" db="EMBL/GenBank/DDBJ databases">
        <title>Capnocytophaga spp. assemblies.</title>
        <authorList>
            <person name="Gulvik C.A."/>
        </authorList>
    </citation>
    <scope>NUCLEOTIDE SEQUENCE [LARGE SCALE GENOMIC DNA]</scope>
    <source>
        <strain evidence="16">H4486</strain>
    </source>
</reference>
<keyword evidence="2 12" id="KW-0028">Amino-acid biosynthesis</keyword>
<comment type="function">
    <text evidence="12">Catalyzes the conversion of 4-hydroxy-tetrahydrodipicolinate (HTPA) to tetrahydrodipicolinate.</text>
</comment>
<dbReference type="Proteomes" id="UP000217334">
    <property type="component" value="Chromosome"/>
</dbReference>
<evidence type="ECO:0000256" key="10">
    <source>
        <dbReference type="ARBA" id="ARBA00049080"/>
    </source>
</evidence>
<evidence type="ECO:0000256" key="8">
    <source>
        <dbReference type="ARBA" id="ARBA00037922"/>
    </source>
</evidence>
<gene>
    <name evidence="12 15" type="primary">dapB</name>
    <name evidence="15" type="ORF">CGC59_02680</name>
</gene>
<dbReference type="NCBIfam" id="TIGR00036">
    <property type="entry name" value="dapB"/>
    <property type="match status" value="1"/>
</dbReference>
<keyword evidence="4 12" id="KW-0220">Diaminopimelate biosynthesis</keyword>
<dbReference type="Pfam" id="PF01113">
    <property type="entry name" value="DapB_N"/>
    <property type="match status" value="1"/>
</dbReference>
<evidence type="ECO:0000256" key="6">
    <source>
        <dbReference type="ARBA" id="ARBA00023027"/>
    </source>
</evidence>
<comment type="subcellular location">
    <subcellularLocation>
        <location evidence="12">Cytoplasm</location>
    </subcellularLocation>
</comment>
<feature type="binding site" evidence="12">
    <location>
        <begin position="96"/>
        <end position="99"/>
    </location>
    <ligand>
        <name>NAD(+)</name>
        <dbReference type="ChEBI" id="CHEBI:57540"/>
    </ligand>
</feature>
<comment type="caution">
    <text evidence="12">Lacks conserved residue(s) required for the propagation of feature annotation.</text>
</comment>
<dbReference type="Gene3D" id="3.40.50.720">
    <property type="entry name" value="NAD(P)-binding Rossmann-like Domain"/>
    <property type="match status" value="1"/>
</dbReference>
<proteinExistence type="inferred from homology"/>
<dbReference type="InterPro" id="IPR022663">
    <property type="entry name" value="DapB_C"/>
</dbReference>
<evidence type="ECO:0000256" key="3">
    <source>
        <dbReference type="ARBA" id="ARBA00022857"/>
    </source>
</evidence>
<evidence type="ECO:0000259" key="14">
    <source>
        <dbReference type="Pfam" id="PF05173"/>
    </source>
</evidence>
<feature type="binding site" evidence="12">
    <location>
        <begin position="141"/>
        <end position="142"/>
    </location>
    <ligand>
        <name>(S)-2,3,4,5-tetrahydrodipicolinate</name>
        <dbReference type="ChEBI" id="CHEBI:16845"/>
    </ligand>
</feature>
<feature type="domain" description="Dihydrodipicolinate reductase C-terminal" evidence="14">
    <location>
        <begin position="102"/>
        <end position="230"/>
    </location>
</feature>
<dbReference type="InterPro" id="IPR036291">
    <property type="entry name" value="NAD(P)-bd_dom_sf"/>
</dbReference>
<dbReference type="AlphaFoldDB" id="A0A250F3U4"/>
<keyword evidence="7 12" id="KW-0457">Lysine biosynthesis</keyword>
<dbReference type="SUPFAM" id="SSF51735">
    <property type="entry name" value="NAD(P)-binding Rossmann-fold domains"/>
    <property type="match status" value="1"/>
</dbReference>
<keyword evidence="5 12" id="KW-0560">Oxidoreductase</keyword>
<comment type="caution">
    <text evidence="12">Was originally thought to be a dihydrodipicolinate reductase (DHDPR), catalyzing the conversion of dihydrodipicolinate to tetrahydrodipicolinate. However, it was shown in E.coli that the substrate of the enzymatic reaction is not dihydrodipicolinate (DHDP) but in fact (2S,4S)-4-hydroxy-2,3,4,5-tetrahydrodipicolinic acid (HTPA), the product released by the DapA-catalyzed reaction.</text>
</comment>
<evidence type="ECO:0000313" key="15">
    <source>
        <dbReference type="EMBL" id="ATA78646.1"/>
    </source>
</evidence>
<evidence type="ECO:0000256" key="2">
    <source>
        <dbReference type="ARBA" id="ARBA00022605"/>
    </source>
</evidence>
<feature type="active site" description="Proton donor" evidence="12">
    <location>
        <position position="135"/>
    </location>
</feature>
<organism evidence="15 16">
    <name type="scientific">Capnocytophaga sputigena</name>
    <dbReference type="NCBI Taxonomy" id="1019"/>
    <lineage>
        <taxon>Bacteria</taxon>
        <taxon>Pseudomonadati</taxon>
        <taxon>Bacteroidota</taxon>
        <taxon>Flavobacteriia</taxon>
        <taxon>Flavobacteriales</taxon>
        <taxon>Flavobacteriaceae</taxon>
        <taxon>Capnocytophaga</taxon>
    </lineage>
</organism>
<accession>A0A250F3U4</accession>
<dbReference type="Gene3D" id="3.30.360.10">
    <property type="entry name" value="Dihydrodipicolinate Reductase, domain 2"/>
    <property type="match status" value="1"/>
</dbReference>
<evidence type="ECO:0000256" key="5">
    <source>
        <dbReference type="ARBA" id="ARBA00023002"/>
    </source>
</evidence>
<name>A0A250F3U4_CAPSP</name>
<dbReference type="GO" id="GO:0050661">
    <property type="term" value="F:NADP binding"/>
    <property type="evidence" value="ECO:0007669"/>
    <property type="project" value="UniProtKB-UniRule"/>
</dbReference>
<dbReference type="PIRSF" id="PIRSF000161">
    <property type="entry name" value="DHPR"/>
    <property type="match status" value="1"/>
</dbReference>
<dbReference type="GO" id="GO:0008839">
    <property type="term" value="F:4-hydroxy-tetrahydrodipicolinate reductase"/>
    <property type="evidence" value="ECO:0007669"/>
    <property type="project" value="UniProtKB-UniRule"/>
</dbReference>
<evidence type="ECO:0000259" key="13">
    <source>
        <dbReference type="Pfam" id="PF01113"/>
    </source>
</evidence>
<feature type="active site" description="Proton donor/acceptor" evidence="12">
    <location>
        <position position="131"/>
    </location>
</feature>
<keyword evidence="12" id="KW-0963">Cytoplasm</keyword>
<evidence type="ECO:0000256" key="11">
    <source>
        <dbReference type="ARBA" id="ARBA00049396"/>
    </source>
</evidence>
<feature type="binding site" evidence="12">
    <location>
        <position position="31"/>
    </location>
    <ligand>
        <name>NAD(+)</name>
        <dbReference type="ChEBI" id="CHEBI:57540"/>
    </ligand>
</feature>
<dbReference type="RefSeq" id="WP_095900783.1">
    <property type="nucleotide sequence ID" value="NZ_CP022383.1"/>
</dbReference>